<name>A0A8J5XEA8_DIALT</name>
<protein>
    <recommendedName>
        <fullName evidence="2">cyclin-dependent kinase</fullName>
        <ecNumber evidence="2">2.7.11.22</ecNumber>
    </recommendedName>
</protein>
<evidence type="ECO:0000256" key="2">
    <source>
        <dbReference type="ARBA" id="ARBA00012425"/>
    </source>
</evidence>
<dbReference type="FunFam" id="1.10.510.10:FF:000624">
    <property type="entry name" value="Mitogen-activated protein kinase"/>
    <property type="match status" value="1"/>
</dbReference>
<dbReference type="InterPro" id="IPR011009">
    <property type="entry name" value="Kinase-like_dom_sf"/>
</dbReference>
<dbReference type="GO" id="GO:0004693">
    <property type="term" value="F:cyclin-dependent protein serine/threonine kinase activity"/>
    <property type="evidence" value="ECO:0007669"/>
    <property type="project" value="UniProtKB-EC"/>
</dbReference>
<dbReference type="GO" id="GO:0005634">
    <property type="term" value="C:nucleus"/>
    <property type="evidence" value="ECO:0007669"/>
    <property type="project" value="TreeGrafter"/>
</dbReference>
<dbReference type="InterPro" id="IPR000719">
    <property type="entry name" value="Prot_kinase_dom"/>
</dbReference>
<dbReference type="GO" id="GO:0010389">
    <property type="term" value="P:regulation of G2/M transition of mitotic cell cycle"/>
    <property type="evidence" value="ECO:0007669"/>
    <property type="project" value="TreeGrafter"/>
</dbReference>
<dbReference type="GO" id="GO:0010468">
    <property type="term" value="P:regulation of gene expression"/>
    <property type="evidence" value="ECO:0007669"/>
    <property type="project" value="TreeGrafter"/>
</dbReference>
<feature type="region of interest" description="Disordered" evidence="10">
    <location>
        <begin position="393"/>
        <end position="414"/>
    </location>
</feature>
<reference evidence="12" key="1">
    <citation type="submission" date="2021-05" db="EMBL/GenBank/DDBJ databases">
        <title>The genome of the haptophyte Pavlova lutheri (Diacronema luteri, Pavlovales) - a model for lipid biosynthesis in eukaryotic algae.</title>
        <authorList>
            <person name="Hulatt C.J."/>
            <person name="Posewitz M.C."/>
        </authorList>
    </citation>
    <scope>NUCLEOTIDE SEQUENCE</scope>
    <source>
        <strain evidence="12">NIVA-4/92</strain>
    </source>
</reference>
<dbReference type="EC" id="2.7.11.22" evidence="2"/>
<evidence type="ECO:0000256" key="1">
    <source>
        <dbReference type="ARBA" id="ARBA00006485"/>
    </source>
</evidence>
<keyword evidence="3" id="KW-0723">Serine/threonine-protein kinase</keyword>
<dbReference type="FunFam" id="3.30.200.20:FF:000124">
    <property type="entry name" value="Cyclin-dependent kinase 4"/>
    <property type="match status" value="1"/>
</dbReference>
<sequence>MVEIPRYHVIGQIAQGAYGVVFKAMDVSDSNRTVALKRIELALDEDGIPPTAIREIALLKELRHENVIQLLDVVHAPYHLDLVFHFVDSDLKRCMESQVRGLSLPTIKWYASQLLSGLSYCHGCRVSHRDLKPENLLVELRIGRLLLADFGLSCAFRLPDRTHTREVVTLWYRAPELLLGATRCTPAIDLWSVGCILAEMLRGAPLFPGQSEVDQLFSIFIARGTPNGSHGAGLASLPCFQRAFPQWRARPLAELLPDAPAEALDLIERLLDYDPAARLSAREALSHPFLKDVAGSACAPDCAVHVCASAGADTDASSSVAAAQLPAGASADADTSALSLYAAEDDALRALRTARNDGDEMLLRSRGCAYDGVPPPAPERACERHGRRAAASVPPQHAQHVELSPDRSADDVVTGAAVECA</sequence>
<feature type="compositionally biased region" description="Basic and acidic residues" evidence="10">
    <location>
        <begin position="399"/>
        <end position="410"/>
    </location>
</feature>
<keyword evidence="7" id="KW-0067">ATP-binding</keyword>
<evidence type="ECO:0000256" key="10">
    <source>
        <dbReference type="SAM" id="MobiDB-lite"/>
    </source>
</evidence>
<comment type="catalytic activity">
    <reaction evidence="9">
        <text>L-seryl-[protein] + ATP = O-phospho-L-seryl-[protein] + ADP + H(+)</text>
        <dbReference type="Rhea" id="RHEA:17989"/>
        <dbReference type="Rhea" id="RHEA-COMP:9863"/>
        <dbReference type="Rhea" id="RHEA-COMP:11604"/>
        <dbReference type="ChEBI" id="CHEBI:15378"/>
        <dbReference type="ChEBI" id="CHEBI:29999"/>
        <dbReference type="ChEBI" id="CHEBI:30616"/>
        <dbReference type="ChEBI" id="CHEBI:83421"/>
        <dbReference type="ChEBI" id="CHEBI:456216"/>
        <dbReference type="EC" id="2.7.11.22"/>
    </reaction>
</comment>
<dbReference type="Proteomes" id="UP000751190">
    <property type="component" value="Unassembled WGS sequence"/>
</dbReference>
<comment type="caution">
    <text evidence="12">The sequence shown here is derived from an EMBL/GenBank/DDBJ whole genome shotgun (WGS) entry which is preliminary data.</text>
</comment>
<accession>A0A8J5XEA8</accession>
<dbReference type="SUPFAM" id="SSF56112">
    <property type="entry name" value="Protein kinase-like (PK-like)"/>
    <property type="match status" value="1"/>
</dbReference>
<dbReference type="GO" id="GO:0005737">
    <property type="term" value="C:cytoplasm"/>
    <property type="evidence" value="ECO:0007669"/>
    <property type="project" value="TreeGrafter"/>
</dbReference>
<dbReference type="Gene3D" id="1.10.510.10">
    <property type="entry name" value="Transferase(Phosphotransferase) domain 1"/>
    <property type="match status" value="1"/>
</dbReference>
<dbReference type="PANTHER" id="PTHR24056:SF254">
    <property type="entry name" value="CYCLIN-DEPENDENT KINASE 2"/>
    <property type="match status" value="1"/>
</dbReference>
<evidence type="ECO:0000256" key="6">
    <source>
        <dbReference type="ARBA" id="ARBA00022777"/>
    </source>
</evidence>
<dbReference type="EMBL" id="JAGTXO010000043">
    <property type="protein sequence ID" value="KAG8459167.1"/>
    <property type="molecule type" value="Genomic_DNA"/>
</dbReference>
<organism evidence="12 13">
    <name type="scientific">Diacronema lutheri</name>
    <name type="common">Unicellular marine alga</name>
    <name type="synonym">Monochrysis lutheri</name>
    <dbReference type="NCBI Taxonomy" id="2081491"/>
    <lineage>
        <taxon>Eukaryota</taxon>
        <taxon>Haptista</taxon>
        <taxon>Haptophyta</taxon>
        <taxon>Pavlovophyceae</taxon>
        <taxon>Pavlovales</taxon>
        <taxon>Pavlovaceae</taxon>
        <taxon>Diacronema</taxon>
    </lineage>
</organism>
<dbReference type="PROSITE" id="PS00108">
    <property type="entry name" value="PROTEIN_KINASE_ST"/>
    <property type="match status" value="1"/>
</dbReference>
<dbReference type="GO" id="GO:0007165">
    <property type="term" value="P:signal transduction"/>
    <property type="evidence" value="ECO:0007669"/>
    <property type="project" value="TreeGrafter"/>
</dbReference>
<dbReference type="GO" id="GO:0000082">
    <property type="term" value="P:G1/S transition of mitotic cell cycle"/>
    <property type="evidence" value="ECO:0007669"/>
    <property type="project" value="TreeGrafter"/>
</dbReference>
<comment type="catalytic activity">
    <reaction evidence="8">
        <text>L-threonyl-[protein] + ATP = O-phospho-L-threonyl-[protein] + ADP + H(+)</text>
        <dbReference type="Rhea" id="RHEA:46608"/>
        <dbReference type="Rhea" id="RHEA-COMP:11060"/>
        <dbReference type="Rhea" id="RHEA-COMP:11605"/>
        <dbReference type="ChEBI" id="CHEBI:15378"/>
        <dbReference type="ChEBI" id="CHEBI:30013"/>
        <dbReference type="ChEBI" id="CHEBI:30616"/>
        <dbReference type="ChEBI" id="CHEBI:61977"/>
        <dbReference type="ChEBI" id="CHEBI:456216"/>
        <dbReference type="EC" id="2.7.11.22"/>
    </reaction>
</comment>
<evidence type="ECO:0000256" key="8">
    <source>
        <dbReference type="ARBA" id="ARBA00047811"/>
    </source>
</evidence>
<feature type="domain" description="Protein kinase" evidence="11">
    <location>
        <begin position="7"/>
        <end position="290"/>
    </location>
</feature>
<keyword evidence="5" id="KW-0547">Nucleotide-binding</keyword>
<dbReference type="GO" id="GO:0030332">
    <property type="term" value="F:cyclin binding"/>
    <property type="evidence" value="ECO:0007669"/>
    <property type="project" value="TreeGrafter"/>
</dbReference>
<dbReference type="Pfam" id="PF00069">
    <property type="entry name" value="Pkinase"/>
    <property type="match status" value="1"/>
</dbReference>
<evidence type="ECO:0000259" key="11">
    <source>
        <dbReference type="PROSITE" id="PS50011"/>
    </source>
</evidence>
<dbReference type="InterPro" id="IPR008271">
    <property type="entry name" value="Ser/Thr_kinase_AS"/>
</dbReference>
<dbReference type="OrthoDB" id="1732493at2759"/>
<dbReference type="CDD" id="cd07829">
    <property type="entry name" value="STKc_CDK_like"/>
    <property type="match status" value="1"/>
</dbReference>
<dbReference type="GO" id="GO:0000307">
    <property type="term" value="C:cyclin-dependent protein kinase holoenzyme complex"/>
    <property type="evidence" value="ECO:0007669"/>
    <property type="project" value="TreeGrafter"/>
</dbReference>
<dbReference type="AlphaFoldDB" id="A0A8J5XEA8"/>
<gene>
    <name evidence="12" type="ORF">KFE25_005678</name>
</gene>
<dbReference type="InterPro" id="IPR050108">
    <property type="entry name" value="CDK"/>
</dbReference>
<evidence type="ECO:0000313" key="12">
    <source>
        <dbReference type="EMBL" id="KAG8459167.1"/>
    </source>
</evidence>
<evidence type="ECO:0000256" key="9">
    <source>
        <dbReference type="ARBA" id="ARBA00048367"/>
    </source>
</evidence>
<dbReference type="Gene3D" id="3.30.200.20">
    <property type="entry name" value="Phosphorylase Kinase, domain 1"/>
    <property type="match status" value="1"/>
</dbReference>
<comment type="similarity">
    <text evidence="1">Belongs to the protein kinase superfamily. CMGC Ser/Thr protein kinase family. CDC2/CDKX subfamily.</text>
</comment>
<evidence type="ECO:0000313" key="13">
    <source>
        <dbReference type="Proteomes" id="UP000751190"/>
    </source>
</evidence>
<evidence type="ECO:0000256" key="4">
    <source>
        <dbReference type="ARBA" id="ARBA00022679"/>
    </source>
</evidence>
<evidence type="ECO:0000256" key="5">
    <source>
        <dbReference type="ARBA" id="ARBA00022741"/>
    </source>
</evidence>
<dbReference type="PROSITE" id="PS50011">
    <property type="entry name" value="PROTEIN_KINASE_DOM"/>
    <property type="match status" value="1"/>
</dbReference>
<evidence type="ECO:0000256" key="3">
    <source>
        <dbReference type="ARBA" id="ARBA00022527"/>
    </source>
</evidence>
<keyword evidence="4" id="KW-0808">Transferase</keyword>
<evidence type="ECO:0000256" key="7">
    <source>
        <dbReference type="ARBA" id="ARBA00022840"/>
    </source>
</evidence>
<keyword evidence="13" id="KW-1185">Reference proteome</keyword>
<dbReference type="SMART" id="SM00220">
    <property type="entry name" value="S_TKc"/>
    <property type="match status" value="1"/>
</dbReference>
<dbReference type="GO" id="GO:0005524">
    <property type="term" value="F:ATP binding"/>
    <property type="evidence" value="ECO:0007669"/>
    <property type="project" value="UniProtKB-KW"/>
</dbReference>
<dbReference type="OMA" id="RISCKMA"/>
<keyword evidence="6" id="KW-0418">Kinase</keyword>
<dbReference type="PANTHER" id="PTHR24056">
    <property type="entry name" value="CELL DIVISION PROTEIN KINASE"/>
    <property type="match status" value="1"/>
</dbReference>
<proteinExistence type="inferred from homology"/>